<dbReference type="InterPro" id="IPR003812">
    <property type="entry name" value="Fido"/>
</dbReference>
<dbReference type="EMBL" id="CP018889">
    <property type="protein sequence ID" value="AUI68805.1"/>
    <property type="molecule type" value="Genomic_DNA"/>
</dbReference>
<dbReference type="SUPFAM" id="SSF140931">
    <property type="entry name" value="Fic-like"/>
    <property type="match status" value="1"/>
</dbReference>
<dbReference type="PANTHER" id="PTHR35810:SF1">
    <property type="entry name" value="CYTOPLASMIC PROTEIN"/>
    <property type="match status" value="1"/>
</dbReference>
<gene>
    <name evidence="2" type="ORF">BLE401_08850</name>
</gene>
<protein>
    <recommendedName>
        <fullName evidence="1">Fido domain-containing protein</fullName>
    </recommendedName>
</protein>
<evidence type="ECO:0000313" key="3">
    <source>
        <dbReference type="Proteomes" id="UP000234271"/>
    </source>
</evidence>
<dbReference type="Gene3D" id="1.20.120.1870">
    <property type="entry name" value="Fic/DOC protein, Fido domain"/>
    <property type="match status" value="1"/>
</dbReference>
<dbReference type="Pfam" id="PF02661">
    <property type="entry name" value="Fic"/>
    <property type="match status" value="1"/>
</dbReference>
<name>A0A2N9YEI7_9GAMM</name>
<dbReference type="KEGG" id="blep:AL038_15405"/>
<organism evidence="2 3">
    <name type="scientific">Beggiatoa leptomitoformis</name>
    <dbReference type="NCBI Taxonomy" id="288004"/>
    <lineage>
        <taxon>Bacteria</taxon>
        <taxon>Pseudomonadati</taxon>
        <taxon>Pseudomonadota</taxon>
        <taxon>Gammaproteobacteria</taxon>
        <taxon>Thiotrichales</taxon>
        <taxon>Thiotrichaceae</taxon>
        <taxon>Beggiatoa</taxon>
    </lineage>
</organism>
<dbReference type="PANTHER" id="PTHR35810">
    <property type="entry name" value="CYTOPLASMIC PROTEIN-RELATED"/>
    <property type="match status" value="1"/>
</dbReference>
<dbReference type="InterPro" id="IPR011204">
    <property type="entry name" value="Virulence_RhuM-like"/>
</dbReference>
<sequence>MNTDVFFTTEDGQIKLEVALESETVWLTQDQMATLFERAKSTINEHIKNIFKDGELEENDSTRKFGNSEFMQKPTSYYNLDVIISVGYRVKSKRGIHFRQWATKILNQYLVQGYALNQKRLEKYNIETEQLISLLSSTLTNQTSMTLECQSILSVISDYARSWSTLQAYDEQSLTDNKTEQTNMASISFQEALEAIDLFKENLIAKDEATPFFGQLRNQGLESALATIEQGFGDDLFYPNIASRSANLLYFIIKNHPFVDGNKRIGSLLFVQYLQLNQDFLAKPVEQLINDNTLTALALLVAESKAEQKELMIRLIENLITLNK</sequence>
<dbReference type="RefSeq" id="WP_062154312.1">
    <property type="nucleotide sequence ID" value="NZ_CP012373.2"/>
</dbReference>
<dbReference type="OrthoDB" id="9802752at2"/>
<evidence type="ECO:0000259" key="1">
    <source>
        <dbReference type="PROSITE" id="PS51459"/>
    </source>
</evidence>
<dbReference type="InterPro" id="IPR053737">
    <property type="entry name" value="Type_II_TA_Toxin"/>
</dbReference>
<accession>A0A2N9YEI7</accession>
<keyword evidence="3" id="KW-1185">Reference proteome</keyword>
<reference evidence="3" key="1">
    <citation type="submission" date="2016-12" db="EMBL/GenBank/DDBJ databases">
        <title>Complete Genome Sequence of Beggiatoa leptomitiformis D-401.</title>
        <authorList>
            <person name="Fomenkov A."/>
            <person name="Vincze T."/>
            <person name="Grabovich M."/>
            <person name="Anton B.P."/>
            <person name="Dubinina G."/>
            <person name="Orlova M."/>
            <person name="Belousova E."/>
            <person name="Roberts R.J."/>
        </authorList>
    </citation>
    <scope>NUCLEOTIDE SEQUENCE [LARGE SCALE GENOMIC DNA]</scope>
    <source>
        <strain evidence="3">D-401</strain>
    </source>
</reference>
<evidence type="ECO:0000313" key="2">
    <source>
        <dbReference type="EMBL" id="AUI68805.1"/>
    </source>
</evidence>
<proteinExistence type="predicted"/>
<dbReference type="PROSITE" id="PS51459">
    <property type="entry name" value="FIDO"/>
    <property type="match status" value="1"/>
</dbReference>
<dbReference type="Pfam" id="PF13310">
    <property type="entry name" value="Virulence_RhuM"/>
    <property type="match status" value="1"/>
</dbReference>
<dbReference type="InterPro" id="IPR036597">
    <property type="entry name" value="Fido-like_dom_sf"/>
</dbReference>
<dbReference type="Proteomes" id="UP000234271">
    <property type="component" value="Chromosome"/>
</dbReference>
<dbReference type="STRING" id="288004.AL038_15405"/>
<dbReference type="AlphaFoldDB" id="A0A2N9YEI7"/>
<feature type="domain" description="Fido" evidence="1">
    <location>
        <begin position="187"/>
        <end position="317"/>
    </location>
</feature>